<accession>A0AAE4VJQ4</accession>
<evidence type="ECO:0000313" key="2">
    <source>
        <dbReference type="EMBL" id="MDV7294590.1"/>
    </source>
</evidence>
<feature type="domain" description="AAA+ ATPase" evidence="1">
    <location>
        <begin position="384"/>
        <end position="568"/>
    </location>
</feature>
<dbReference type="SUPFAM" id="SSF52540">
    <property type="entry name" value="P-loop containing nucleoside triphosphate hydrolases"/>
    <property type="match status" value="1"/>
</dbReference>
<dbReference type="InterPro" id="IPR027417">
    <property type="entry name" value="P-loop_NTPase"/>
</dbReference>
<protein>
    <submittedName>
        <fullName evidence="2">AAA family ATPase</fullName>
    </submittedName>
</protein>
<dbReference type="InterPro" id="IPR015330">
    <property type="entry name" value="DNA_primase/pol_bifunc_N"/>
</dbReference>
<dbReference type="Pfam" id="PF09250">
    <property type="entry name" value="Prim-Pol"/>
    <property type="match status" value="1"/>
</dbReference>
<reference evidence="2" key="1">
    <citation type="submission" date="2023-10" db="EMBL/GenBank/DDBJ databases">
        <title>Mycolicibacterium fortuitum clinical isolates causing pulmonary infections in humans.</title>
        <authorList>
            <person name="Mejia-Ponce P.M."/>
            <person name="Zenteno-Cuevas R."/>
            <person name="Licona-Cassani C."/>
        </authorList>
    </citation>
    <scope>NUCLEOTIDE SEQUENCE</scope>
    <source>
        <strain evidence="2">M8</strain>
    </source>
</reference>
<dbReference type="InterPro" id="IPR003593">
    <property type="entry name" value="AAA+_ATPase"/>
</dbReference>
<evidence type="ECO:0000313" key="3">
    <source>
        <dbReference type="Proteomes" id="UP001186041"/>
    </source>
</evidence>
<name>A0AAE4VJQ4_MYCFO</name>
<dbReference type="AlphaFoldDB" id="A0AAE4VJQ4"/>
<proteinExistence type="predicted"/>
<dbReference type="Pfam" id="PF13481">
    <property type="entry name" value="AAA_25"/>
    <property type="match status" value="1"/>
</dbReference>
<comment type="caution">
    <text evidence="2">The sequence shown here is derived from an EMBL/GenBank/DDBJ whole genome shotgun (WGS) entry which is preliminary data.</text>
</comment>
<dbReference type="RefSeq" id="WP_317722680.1">
    <property type="nucleotide sequence ID" value="NZ_JAWLVK010000041.1"/>
</dbReference>
<dbReference type="Gene3D" id="3.40.50.300">
    <property type="entry name" value="P-loop containing nucleotide triphosphate hydrolases"/>
    <property type="match status" value="1"/>
</dbReference>
<evidence type="ECO:0000259" key="1">
    <source>
        <dbReference type="SMART" id="SM00382"/>
    </source>
</evidence>
<organism evidence="2 3">
    <name type="scientific">Mycolicibacterium fortuitum</name>
    <name type="common">Mycobacterium fortuitum</name>
    <dbReference type="NCBI Taxonomy" id="1766"/>
    <lineage>
        <taxon>Bacteria</taxon>
        <taxon>Bacillati</taxon>
        <taxon>Actinomycetota</taxon>
        <taxon>Actinomycetes</taxon>
        <taxon>Mycobacteriales</taxon>
        <taxon>Mycobacteriaceae</taxon>
        <taxon>Mycolicibacterium</taxon>
    </lineage>
</organism>
<gene>
    <name evidence="2" type="ORF">R4485_30975</name>
</gene>
<dbReference type="SMART" id="SM00382">
    <property type="entry name" value="AAA"/>
    <property type="match status" value="1"/>
</dbReference>
<sequence length="730" mass="80096">MSFSDVALPWRDAGWIGTIPLPARAKNPPPVGWTGRNAGFADDSQVRQWAECAEYAEGNIGLHLGWPVDVDGTEYETLGIDVDDYEDNGKLKQGGQQLTALESQLGPLPPTWVSTARARHDDGSDRGDWVSGIRLFLVPRGLAFRGQADKDIEVICKNHRFAVVWPSNNPKTQTQYRLYSPEQWAKQGQPANGDEIPNVATIPKLPAAWIDHLTQGRMRDSQRPIDTDSSLGELEQWALDQFQDSETLCVEMARQLEASKADIATEATSHDKVRDAHWQFVRLAVEGHTGWLTAINEATEYWIQDVVAREKRGYDELRREIFRSLTGALRKAKAENGSHRYGKTPCTCPKSAQIQGNSMDTVVQCMADVEPTTVEWLWRPWIPLGKLTILEGDPGVAKSTMTTDWAAVVSRGNHWPVTTVAGVPQRPDRAEPAGVVLVGIEDDAEDTIVPRLIAADADLSRVFTMAQPTDDQGNPVPFVIPEDIDRLRRAIEQTNARLVIIDPITAFLSTKQVKSGDDASTRQALMPLANMARETRCAIVLIRHLNKSAGMDAKHRGSGSMAFTGLSRSVIIAAKLKEPDSNGATHAIARTKGNLSRDPDALGYVLKDAPGNPDIATMQWAGSLDIDADHLAGADSAKDKDGRKSAPIREQAEDALRLLLANGPMNAGDAIESACEKIGCSERTVRKAAKEIGVLNDRVYIDGKVSHWTWELPPAVIPLRKQSEVDADED</sequence>
<dbReference type="Proteomes" id="UP001186041">
    <property type="component" value="Unassembled WGS sequence"/>
</dbReference>
<dbReference type="EMBL" id="JAWLVV010000043">
    <property type="protein sequence ID" value="MDV7294590.1"/>
    <property type="molecule type" value="Genomic_DNA"/>
</dbReference>